<keyword evidence="6 13" id="KW-0808">Transferase</keyword>
<dbReference type="GO" id="GO:0046872">
    <property type="term" value="F:metal ion binding"/>
    <property type="evidence" value="ECO:0007669"/>
    <property type="project" value="UniProtKB-KW"/>
</dbReference>
<evidence type="ECO:0000256" key="5">
    <source>
        <dbReference type="ARBA" id="ARBA00022603"/>
    </source>
</evidence>
<dbReference type="GO" id="GO:0002935">
    <property type="term" value="F:tRNA (adenine(37)-C2)-methyltransferase activity"/>
    <property type="evidence" value="ECO:0007669"/>
    <property type="project" value="UniProtKB-UniRule"/>
</dbReference>
<keyword evidence="5 13" id="KW-0489">Methyltransferase</keyword>
<feature type="binding site" evidence="13">
    <location>
        <begin position="212"/>
        <end position="214"/>
    </location>
    <ligand>
        <name>S-adenosyl-L-methionine</name>
        <dbReference type="ChEBI" id="CHEBI:59789"/>
    </ligand>
</feature>
<dbReference type="GO" id="GO:0019843">
    <property type="term" value="F:rRNA binding"/>
    <property type="evidence" value="ECO:0007669"/>
    <property type="project" value="UniProtKB-UniRule"/>
</dbReference>
<dbReference type="InterPro" id="IPR040072">
    <property type="entry name" value="Methyltransferase_A"/>
</dbReference>
<comment type="catalytic activity">
    <reaction evidence="13">
        <text>adenosine(37) in tRNA + 2 reduced [2Fe-2S]-[ferredoxin] + 2 S-adenosyl-L-methionine = 2-methyladenosine(37) in tRNA + 5'-deoxyadenosine + L-methionine + 2 oxidized [2Fe-2S]-[ferredoxin] + S-adenosyl-L-homocysteine</text>
        <dbReference type="Rhea" id="RHEA:43332"/>
        <dbReference type="Rhea" id="RHEA-COMP:10000"/>
        <dbReference type="Rhea" id="RHEA-COMP:10001"/>
        <dbReference type="Rhea" id="RHEA-COMP:10162"/>
        <dbReference type="Rhea" id="RHEA-COMP:10485"/>
        <dbReference type="ChEBI" id="CHEBI:17319"/>
        <dbReference type="ChEBI" id="CHEBI:33737"/>
        <dbReference type="ChEBI" id="CHEBI:33738"/>
        <dbReference type="ChEBI" id="CHEBI:57844"/>
        <dbReference type="ChEBI" id="CHEBI:57856"/>
        <dbReference type="ChEBI" id="CHEBI:59789"/>
        <dbReference type="ChEBI" id="CHEBI:74411"/>
        <dbReference type="ChEBI" id="CHEBI:74497"/>
        <dbReference type="EC" id="2.1.1.192"/>
    </reaction>
</comment>
<dbReference type="PIRSF" id="PIRSF006004">
    <property type="entry name" value="CHP00048"/>
    <property type="match status" value="1"/>
</dbReference>
<organism evidence="15 16">
    <name type="scientific">Candidatus Saganbacteria bacterium</name>
    <dbReference type="NCBI Taxonomy" id="2575572"/>
    <lineage>
        <taxon>Bacteria</taxon>
        <taxon>Bacillati</taxon>
        <taxon>Saganbacteria</taxon>
    </lineage>
</organism>
<feature type="active site" description="Proton acceptor" evidence="13">
    <location>
        <position position="90"/>
    </location>
</feature>
<dbReference type="HAMAP" id="MF_01849">
    <property type="entry name" value="RNA_methyltr_RlmN"/>
    <property type="match status" value="1"/>
</dbReference>
<evidence type="ECO:0000256" key="9">
    <source>
        <dbReference type="ARBA" id="ARBA00022723"/>
    </source>
</evidence>
<comment type="caution">
    <text evidence="15">The sequence shown here is derived from an EMBL/GenBank/DDBJ whole genome shotgun (WGS) entry which is preliminary data.</text>
</comment>
<dbReference type="SMART" id="SM00729">
    <property type="entry name" value="Elp3"/>
    <property type="match status" value="1"/>
</dbReference>
<comment type="cofactor">
    <cofactor evidence="13">
        <name>[4Fe-4S] cluster</name>
        <dbReference type="ChEBI" id="CHEBI:49883"/>
    </cofactor>
    <text evidence="13">Binds 1 [4Fe-4S] cluster. The cluster is coordinated with 3 cysteines and an exchangeable S-adenosyl-L-methionine.</text>
</comment>
<feature type="domain" description="Radical SAM core" evidence="14">
    <location>
        <begin position="97"/>
        <end position="325"/>
    </location>
</feature>
<dbReference type="Proteomes" id="UP000488506">
    <property type="component" value="Unassembled WGS sequence"/>
</dbReference>
<feature type="active site" description="S-methylcysteine intermediate" evidence="13">
    <location>
        <position position="330"/>
    </location>
</feature>
<keyword evidence="8 13" id="KW-0819">tRNA processing</keyword>
<dbReference type="SFLD" id="SFLDG01062">
    <property type="entry name" value="methyltransferase_(Class_A)"/>
    <property type="match status" value="1"/>
</dbReference>
<dbReference type="PROSITE" id="PS51918">
    <property type="entry name" value="RADICAL_SAM"/>
    <property type="match status" value="1"/>
</dbReference>
<dbReference type="Gene3D" id="3.20.20.70">
    <property type="entry name" value="Aldolase class I"/>
    <property type="match status" value="1"/>
</dbReference>
<comment type="similarity">
    <text evidence="13">Belongs to the radical SAM superfamily. RlmN family.</text>
</comment>
<dbReference type="SFLD" id="SFLDS00029">
    <property type="entry name" value="Radical_SAM"/>
    <property type="match status" value="1"/>
</dbReference>
<evidence type="ECO:0000256" key="12">
    <source>
        <dbReference type="ARBA" id="ARBA00023157"/>
    </source>
</evidence>
<keyword evidence="3 13" id="KW-0963">Cytoplasm</keyword>
<accession>A0A833L225</accession>
<dbReference type="EC" id="2.1.1.192" evidence="13"/>
<evidence type="ECO:0000259" key="14">
    <source>
        <dbReference type="PROSITE" id="PS51918"/>
    </source>
</evidence>
<evidence type="ECO:0000313" key="15">
    <source>
        <dbReference type="EMBL" id="KAF0134959.1"/>
    </source>
</evidence>
<comment type="function">
    <text evidence="13">Specifically methylates position 2 of adenine 2503 in 23S rRNA and position 2 of adenine 37 in tRNAs.</text>
</comment>
<feature type="binding site" evidence="13">
    <location>
        <position position="115"/>
    </location>
    <ligand>
        <name>[4Fe-4S] cluster</name>
        <dbReference type="ChEBI" id="CHEBI:49883"/>
        <note>4Fe-4S-S-AdoMet</note>
    </ligand>
</feature>
<dbReference type="PANTHER" id="PTHR30544:SF5">
    <property type="entry name" value="RADICAL SAM CORE DOMAIN-CONTAINING PROTEIN"/>
    <property type="match status" value="1"/>
</dbReference>
<gene>
    <name evidence="13" type="primary">rlmN</name>
    <name evidence="15" type="ORF">FD145_340</name>
</gene>
<keyword evidence="2 13" id="KW-0004">4Fe-4S</keyword>
<evidence type="ECO:0000256" key="3">
    <source>
        <dbReference type="ARBA" id="ARBA00022490"/>
    </source>
</evidence>
<keyword evidence="12 13" id="KW-1015">Disulfide bond</keyword>
<reference evidence="15 16" key="1">
    <citation type="submission" date="2019-12" db="EMBL/GenBank/DDBJ databases">
        <authorList>
            <person name="Wolfe R."/>
            <person name="Danczak R."/>
            <person name="Wilkins M."/>
        </authorList>
    </citation>
    <scope>NUCLEOTIDE SEQUENCE [LARGE SCALE GENOMIC DNA]</scope>
    <source>
        <strain evidence="15">X2_MaxBin.013</strain>
    </source>
</reference>
<evidence type="ECO:0000256" key="4">
    <source>
        <dbReference type="ARBA" id="ARBA00022552"/>
    </source>
</evidence>
<keyword evidence="4 13" id="KW-0698">rRNA processing</keyword>
<protein>
    <recommendedName>
        <fullName evidence="13">Probable dual-specificity RNA methyltransferase RlmN</fullName>
        <ecNumber evidence="13">2.1.1.192</ecNumber>
    </recommendedName>
    <alternativeName>
        <fullName evidence="13">23S rRNA (adenine(2503)-C(2))-methyltransferase</fullName>
    </alternativeName>
    <alternativeName>
        <fullName evidence="13">23S rRNA m2A2503 methyltransferase</fullName>
    </alternativeName>
    <alternativeName>
        <fullName evidence="13">Ribosomal RNA large subunit methyltransferase N</fullName>
    </alternativeName>
    <alternativeName>
        <fullName evidence="13">tRNA (adenine(37)-C(2))-methyltransferase</fullName>
    </alternativeName>
    <alternativeName>
        <fullName evidence="13">tRNA m2A37 methyltransferase</fullName>
    </alternativeName>
</protein>
<dbReference type="Gene3D" id="1.10.150.530">
    <property type="match status" value="1"/>
</dbReference>
<dbReference type="PANTHER" id="PTHR30544">
    <property type="entry name" value="23S RRNA METHYLTRANSFERASE"/>
    <property type="match status" value="1"/>
</dbReference>
<dbReference type="GO" id="GO:0000049">
    <property type="term" value="F:tRNA binding"/>
    <property type="evidence" value="ECO:0007669"/>
    <property type="project" value="UniProtKB-UniRule"/>
</dbReference>
<dbReference type="CDD" id="cd01335">
    <property type="entry name" value="Radical_SAM"/>
    <property type="match status" value="1"/>
</dbReference>
<name>A0A833L225_UNCSA</name>
<dbReference type="SUPFAM" id="SSF102114">
    <property type="entry name" value="Radical SAM enzymes"/>
    <property type="match status" value="1"/>
</dbReference>
<feature type="binding site" evidence="13">
    <location>
        <position position="288"/>
    </location>
    <ligand>
        <name>S-adenosyl-L-methionine</name>
        <dbReference type="ChEBI" id="CHEBI:59789"/>
    </ligand>
</feature>
<feature type="binding site" evidence="13">
    <location>
        <position position="118"/>
    </location>
    <ligand>
        <name>[4Fe-4S] cluster</name>
        <dbReference type="ChEBI" id="CHEBI:49883"/>
        <note>4Fe-4S-S-AdoMet</note>
    </ligand>
</feature>
<feature type="binding site" evidence="13">
    <location>
        <position position="111"/>
    </location>
    <ligand>
        <name>[4Fe-4S] cluster</name>
        <dbReference type="ChEBI" id="CHEBI:49883"/>
        <note>4Fe-4S-S-AdoMet</note>
    </ligand>
</feature>
<dbReference type="InterPro" id="IPR013785">
    <property type="entry name" value="Aldolase_TIM"/>
</dbReference>
<dbReference type="AlphaFoldDB" id="A0A833L225"/>
<evidence type="ECO:0000256" key="2">
    <source>
        <dbReference type="ARBA" id="ARBA00022485"/>
    </source>
</evidence>
<dbReference type="InterPro" id="IPR027492">
    <property type="entry name" value="RNA_MTrfase_RlmN"/>
</dbReference>
<dbReference type="InterPro" id="IPR006638">
    <property type="entry name" value="Elp3/MiaA/NifB-like_rSAM"/>
</dbReference>
<dbReference type="EMBL" id="WPAF01000003">
    <property type="protein sequence ID" value="KAF0134959.1"/>
    <property type="molecule type" value="Genomic_DNA"/>
</dbReference>
<comment type="miscellaneous">
    <text evidence="13">Reaction proceeds by a ping-pong mechanism involving intermediate methylation of a conserved cysteine residue.</text>
</comment>
<comment type="caution">
    <text evidence="13">Lacks conserved residue(s) required for the propagation of feature annotation.</text>
</comment>
<dbReference type="SFLD" id="SFLDF00275">
    <property type="entry name" value="adenosine_C2_methyltransferase"/>
    <property type="match status" value="1"/>
</dbReference>
<evidence type="ECO:0000256" key="13">
    <source>
        <dbReference type="HAMAP-Rule" id="MF_01849"/>
    </source>
</evidence>
<feature type="binding site" evidence="13">
    <location>
        <position position="189"/>
    </location>
    <ligand>
        <name>S-adenosyl-L-methionine</name>
        <dbReference type="ChEBI" id="CHEBI:59789"/>
    </ligand>
</feature>
<dbReference type="GO" id="GO:0005737">
    <property type="term" value="C:cytoplasm"/>
    <property type="evidence" value="ECO:0007669"/>
    <property type="project" value="UniProtKB-SubCell"/>
</dbReference>
<evidence type="ECO:0000256" key="10">
    <source>
        <dbReference type="ARBA" id="ARBA00023004"/>
    </source>
</evidence>
<dbReference type="InterPro" id="IPR007197">
    <property type="entry name" value="rSAM"/>
</dbReference>
<proteinExistence type="inferred from homology"/>
<keyword evidence="9 13" id="KW-0479">Metal-binding</keyword>
<evidence type="ECO:0000256" key="11">
    <source>
        <dbReference type="ARBA" id="ARBA00023014"/>
    </source>
</evidence>
<dbReference type="NCBIfam" id="TIGR00048">
    <property type="entry name" value="rRNA_mod_RlmN"/>
    <property type="match status" value="1"/>
</dbReference>
<dbReference type="Pfam" id="PF04055">
    <property type="entry name" value="Radical_SAM"/>
    <property type="match status" value="1"/>
</dbReference>
<keyword evidence="10 13" id="KW-0408">Iron</keyword>
<dbReference type="InterPro" id="IPR058240">
    <property type="entry name" value="rSAM_sf"/>
</dbReference>
<evidence type="ECO:0000256" key="6">
    <source>
        <dbReference type="ARBA" id="ARBA00022679"/>
    </source>
</evidence>
<dbReference type="GO" id="GO:0051539">
    <property type="term" value="F:4 iron, 4 sulfur cluster binding"/>
    <property type="evidence" value="ECO:0007669"/>
    <property type="project" value="UniProtKB-UniRule"/>
</dbReference>
<evidence type="ECO:0000313" key="16">
    <source>
        <dbReference type="Proteomes" id="UP000488506"/>
    </source>
</evidence>
<evidence type="ECO:0000256" key="1">
    <source>
        <dbReference type="ARBA" id="ARBA00004496"/>
    </source>
</evidence>
<dbReference type="GO" id="GO:0030488">
    <property type="term" value="P:tRNA methylation"/>
    <property type="evidence" value="ECO:0007669"/>
    <property type="project" value="UniProtKB-UniRule"/>
</dbReference>
<sequence length="338" mass="38037">MQNIFDYDLKSLCSRFAELNIPKFRAKQVFLWLHKKLVFDFSLMSDLPLELREVLSQNFAIGLPRIIKTFKSKDKTIKFLFGLSDGTRIESVLLKSSDGRFTICVSTQVGCPLACAFCATGQSGFKRNLTASEIIGQVYLITKNFPGVTNIVYMGMGEPFLNYANVVKSINVLISKEGLNFGQRKISISTSGIPEKIRIFAAEDWQVRLAVSLNSADERIRSRLMPINKKIPLSRIKDAIKYYISRTGRRVTLEYIMIKDVNDTPDALVSLLDFCQGLLVNVNLIPFNSIGGSFKASEIKTVNLFLRTLINNKINVNLRNRRGEDIQAACGQLAFKPL</sequence>
<dbReference type="InterPro" id="IPR048641">
    <property type="entry name" value="RlmN_N"/>
</dbReference>
<dbReference type="Pfam" id="PF21016">
    <property type="entry name" value="RlmN_N"/>
    <property type="match status" value="1"/>
</dbReference>
<dbReference type="GO" id="GO:0070475">
    <property type="term" value="P:rRNA base methylation"/>
    <property type="evidence" value="ECO:0007669"/>
    <property type="project" value="UniProtKB-UniRule"/>
</dbReference>
<dbReference type="FunFam" id="3.20.20.70:FF:000014">
    <property type="entry name" value="Probable dual-specificity RNA methyltransferase RlmN"/>
    <property type="match status" value="1"/>
</dbReference>
<evidence type="ECO:0000256" key="7">
    <source>
        <dbReference type="ARBA" id="ARBA00022691"/>
    </source>
</evidence>
<keyword evidence="7 13" id="KW-0949">S-adenosyl-L-methionine</keyword>
<dbReference type="InterPro" id="IPR004383">
    <property type="entry name" value="rRNA_lsu_MTrfase_RlmN/Cfr"/>
</dbReference>
<evidence type="ECO:0000256" key="8">
    <source>
        <dbReference type="ARBA" id="ARBA00022694"/>
    </source>
</evidence>
<feature type="binding site" evidence="13">
    <location>
        <begin position="157"/>
        <end position="158"/>
    </location>
    <ligand>
        <name>S-adenosyl-L-methionine</name>
        <dbReference type="ChEBI" id="CHEBI:59789"/>
    </ligand>
</feature>
<comment type="catalytic activity">
    <reaction evidence="13">
        <text>adenosine(2503) in 23S rRNA + 2 reduced [2Fe-2S]-[ferredoxin] + 2 S-adenosyl-L-methionine = 2-methyladenosine(2503) in 23S rRNA + 5'-deoxyadenosine + L-methionine + 2 oxidized [2Fe-2S]-[ferredoxin] + S-adenosyl-L-homocysteine</text>
        <dbReference type="Rhea" id="RHEA:42916"/>
        <dbReference type="Rhea" id="RHEA-COMP:10000"/>
        <dbReference type="Rhea" id="RHEA-COMP:10001"/>
        <dbReference type="Rhea" id="RHEA-COMP:10152"/>
        <dbReference type="Rhea" id="RHEA-COMP:10282"/>
        <dbReference type="ChEBI" id="CHEBI:17319"/>
        <dbReference type="ChEBI" id="CHEBI:33737"/>
        <dbReference type="ChEBI" id="CHEBI:33738"/>
        <dbReference type="ChEBI" id="CHEBI:57844"/>
        <dbReference type="ChEBI" id="CHEBI:57856"/>
        <dbReference type="ChEBI" id="CHEBI:59789"/>
        <dbReference type="ChEBI" id="CHEBI:74411"/>
        <dbReference type="ChEBI" id="CHEBI:74497"/>
        <dbReference type="EC" id="2.1.1.192"/>
    </reaction>
</comment>
<keyword evidence="11 13" id="KW-0411">Iron-sulfur</keyword>
<comment type="subcellular location">
    <subcellularLocation>
        <location evidence="1 13">Cytoplasm</location>
    </subcellularLocation>
</comment>
<dbReference type="GO" id="GO:0070040">
    <property type="term" value="F:rRNA (adenine(2503)-C2-)-methyltransferase activity"/>
    <property type="evidence" value="ECO:0007669"/>
    <property type="project" value="UniProtKB-UniRule"/>
</dbReference>